<evidence type="ECO:0000259" key="3">
    <source>
        <dbReference type="SMART" id="SM00824"/>
    </source>
</evidence>
<dbReference type="InterPro" id="IPR020802">
    <property type="entry name" value="TesA-like"/>
</dbReference>
<feature type="domain" description="Thioesterase TesA-like" evidence="3">
    <location>
        <begin position="21"/>
        <end position="243"/>
    </location>
</feature>
<dbReference type="PANTHER" id="PTHR11487">
    <property type="entry name" value="THIOESTERASE"/>
    <property type="match status" value="1"/>
</dbReference>
<dbReference type="PANTHER" id="PTHR11487:SF0">
    <property type="entry name" value="S-ACYL FATTY ACID SYNTHASE THIOESTERASE, MEDIUM CHAIN"/>
    <property type="match status" value="1"/>
</dbReference>
<evidence type="ECO:0000256" key="2">
    <source>
        <dbReference type="ARBA" id="ARBA00022801"/>
    </source>
</evidence>
<proteinExistence type="inferred from homology"/>
<evidence type="ECO:0000256" key="1">
    <source>
        <dbReference type="ARBA" id="ARBA00007169"/>
    </source>
</evidence>
<dbReference type="EMBL" id="KF826639">
    <property type="protein sequence ID" value="AIS85355.1"/>
    <property type="molecule type" value="Genomic_DNA"/>
</dbReference>
<name>A0A097CRU4_9ACTN</name>
<organism evidence="4">
    <name type="scientific">Verrucosispora sp. MS100047</name>
    <dbReference type="NCBI Taxonomy" id="1410949"/>
    <lineage>
        <taxon>Bacteria</taxon>
        <taxon>Bacillati</taxon>
        <taxon>Actinomycetota</taxon>
        <taxon>Actinomycetes</taxon>
        <taxon>Micromonosporales</taxon>
        <taxon>Micromonosporaceae</taxon>
        <taxon>Micromonospora</taxon>
    </lineage>
</organism>
<dbReference type="InterPro" id="IPR029058">
    <property type="entry name" value="AB_hydrolase_fold"/>
</dbReference>
<dbReference type="GO" id="GO:0016787">
    <property type="term" value="F:hydrolase activity"/>
    <property type="evidence" value="ECO:0007669"/>
    <property type="project" value="UniProtKB-KW"/>
</dbReference>
<keyword evidence="2" id="KW-0378">Hydrolase</keyword>
<accession>A0A097CRU4</accession>
<dbReference type="InterPro" id="IPR001031">
    <property type="entry name" value="Thioesterase"/>
</dbReference>
<dbReference type="AlphaFoldDB" id="A0A097CRU4"/>
<sequence length="248" mass="27573">MLMDKWVSIATPNPAAPTRLFCFPYAGGGASAYREWHRWLPQVEVAAVQLPGRENRLGERPVAAMDRLLDLLVEALDPLLRQRPFAFFGHSMGARIAYALTRRLEQDGAPLPSWLFASGSPAPWLRIPEAAWAEPDDRLLAWLADLGGTPPEVLDSPDLMQLALPVIRADLTLGATWQYPYTTPSSVPVHAFAATDDDYATPERARAWERETTGPCRVSVFPGGHFFLHEHTAQILRLIDEDLLSVAR</sequence>
<dbReference type="SMART" id="SM00824">
    <property type="entry name" value="PKS_TE"/>
    <property type="match status" value="1"/>
</dbReference>
<dbReference type="Pfam" id="PF00975">
    <property type="entry name" value="Thioesterase"/>
    <property type="match status" value="1"/>
</dbReference>
<dbReference type="InterPro" id="IPR012223">
    <property type="entry name" value="TEII"/>
</dbReference>
<dbReference type="SUPFAM" id="SSF53474">
    <property type="entry name" value="alpha/beta-Hydrolases"/>
    <property type="match status" value="1"/>
</dbReference>
<dbReference type="Gene3D" id="3.40.50.1820">
    <property type="entry name" value="alpha/beta hydrolase"/>
    <property type="match status" value="1"/>
</dbReference>
<dbReference type="GO" id="GO:0008610">
    <property type="term" value="P:lipid biosynthetic process"/>
    <property type="evidence" value="ECO:0007669"/>
    <property type="project" value="TreeGrafter"/>
</dbReference>
<reference evidence="4" key="1">
    <citation type="journal article" date="2016" name="Appl. Microbiol. Biotechnol.">
        <title>Anti-MRSA and anti-TB metabolites from marine-derived Verrucosispora sp. MS100047.</title>
        <authorList>
            <person name="Huang P."/>
            <person name="Xie F."/>
            <person name="Ren B."/>
            <person name="Wang Q."/>
            <person name="Wang J."/>
            <person name="Wang Q."/>
            <person name="Abdel-Mageed W.M."/>
            <person name="Liu M."/>
            <person name="Han J."/>
            <person name="Oyeleye A."/>
            <person name="Shen J."/>
            <person name="Song F."/>
            <person name="Dai H."/>
            <person name="Liu X."/>
            <person name="Zhang L."/>
        </authorList>
    </citation>
    <scope>NUCLEOTIDE SEQUENCE</scope>
    <source>
        <strain evidence="4">MS100047</strain>
    </source>
</reference>
<gene>
    <name evidence="4" type="ORF">VASRM7_117</name>
</gene>
<evidence type="ECO:0000313" key="4">
    <source>
        <dbReference type="EMBL" id="AIS85355.1"/>
    </source>
</evidence>
<protein>
    <submittedName>
        <fullName evidence="4">Thioesterase type II</fullName>
    </submittedName>
</protein>
<comment type="similarity">
    <text evidence="1">Belongs to the thioesterase family.</text>
</comment>